<dbReference type="InterPro" id="IPR041232">
    <property type="entry name" value="NPL"/>
</dbReference>
<dbReference type="PROSITE" id="PS50059">
    <property type="entry name" value="FKBP_PPIASE"/>
    <property type="match status" value="1"/>
</dbReference>
<dbReference type="Pfam" id="PF00254">
    <property type="entry name" value="FKBP_C"/>
    <property type="match status" value="1"/>
</dbReference>
<evidence type="ECO:0000256" key="2">
    <source>
        <dbReference type="ARBA" id="ARBA00007838"/>
    </source>
</evidence>
<dbReference type="Pfam" id="PF17800">
    <property type="entry name" value="NPL"/>
    <property type="match status" value="1"/>
</dbReference>
<dbReference type="EMBL" id="JAAAJA010000164">
    <property type="protein sequence ID" value="KAG0260103.1"/>
    <property type="molecule type" value="Genomic_DNA"/>
</dbReference>
<dbReference type="FunFam" id="3.10.50.40:FF:000006">
    <property type="entry name" value="Peptidyl-prolyl cis-trans isomerase"/>
    <property type="match status" value="1"/>
</dbReference>
<dbReference type="InterPro" id="IPR023566">
    <property type="entry name" value="PPIase_Fpr3/Fpr4-like"/>
</dbReference>
<dbReference type="GO" id="GO:0005730">
    <property type="term" value="C:nucleolus"/>
    <property type="evidence" value="ECO:0007669"/>
    <property type="project" value="TreeGrafter"/>
</dbReference>
<dbReference type="PANTHER" id="PTHR43811:SF19">
    <property type="entry name" value="39 KDA FK506-BINDING NUCLEAR PROTEIN"/>
    <property type="match status" value="1"/>
</dbReference>
<evidence type="ECO:0000313" key="9">
    <source>
        <dbReference type="EMBL" id="KAG0260103.1"/>
    </source>
</evidence>
<dbReference type="SUPFAM" id="SSF54534">
    <property type="entry name" value="FKBP-like"/>
    <property type="match status" value="1"/>
</dbReference>
<dbReference type="InterPro" id="IPR046357">
    <property type="entry name" value="PPIase_dom_sf"/>
</dbReference>
<evidence type="ECO:0000256" key="6">
    <source>
        <dbReference type="PROSITE-ProRule" id="PRU00277"/>
    </source>
</evidence>
<organism evidence="9 10">
    <name type="scientific">Mortierella polycephala</name>
    <dbReference type="NCBI Taxonomy" id="41804"/>
    <lineage>
        <taxon>Eukaryota</taxon>
        <taxon>Fungi</taxon>
        <taxon>Fungi incertae sedis</taxon>
        <taxon>Mucoromycota</taxon>
        <taxon>Mortierellomycotina</taxon>
        <taxon>Mortierellomycetes</taxon>
        <taxon>Mortierellales</taxon>
        <taxon>Mortierellaceae</taxon>
        <taxon>Mortierella</taxon>
    </lineage>
</organism>
<feature type="region of interest" description="Disordered" evidence="7">
    <location>
        <begin position="108"/>
        <end position="230"/>
    </location>
</feature>
<feature type="compositionally biased region" description="Acidic residues" evidence="7">
    <location>
        <begin position="111"/>
        <end position="150"/>
    </location>
</feature>
<proteinExistence type="inferred from homology"/>
<dbReference type="Gene3D" id="3.10.50.40">
    <property type="match status" value="1"/>
</dbReference>
<keyword evidence="4 6" id="KW-0697">Rotamase</keyword>
<comment type="catalytic activity">
    <reaction evidence="1 6">
        <text>[protein]-peptidylproline (omega=180) = [protein]-peptidylproline (omega=0)</text>
        <dbReference type="Rhea" id="RHEA:16237"/>
        <dbReference type="Rhea" id="RHEA-COMP:10747"/>
        <dbReference type="Rhea" id="RHEA-COMP:10748"/>
        <dbReference type="ChEBI" id="CHEBI:83833"/>
        <dbReference type="ChEBI" id="CHEBI:83834"/>
        <dbReference type="EC" id="5.2.1.8"/>
    </reaction>
</comment>
<dbReference type="OrthoDB" id="1902587at2759"/>
<dbReference type="GO" id="GO:0000785">
    <property type="term" value="C:chromatin"/>
    <property type="evidence" value="ECO:0007669"/>
    <property type="project" value="TreeGrafter"/>
</dbReference>
<evidence type="ECO:0000256" key="3">
    <source>
        <dbReference type="ARBA" id="ARBA00013194"/>
    </source>
</evidence>
<dbReference type="InterPro" id="IPR001179">
    <property type="entry name" value="PPIase_FKBP_dom"/>
</dbReference>
<evidence type="ECO:0000256" key="4">
    <source>
        <dbReference type="ARBA" id="ARBA00023110"/>
    </source>
</evidence>
<dbReference type="Gene3D" id="2.60.120.340">
    <property type="entry name" value="Nucleoplasmin core domain"/>
    <property type="match status" value="1"/>
</dbReference>
<sequence length="340" mass="37649">MLGFWGAYTLPRSFSERNMPVYIGLTVLPEKTYSQVVENSFKLSMAALDETTKPGRSSVRVTVDKKTFVLCSLIPGKVEQQTLDLVFTEGEEITFSVSGVNSIHLSGNYLPEDDGMDYDSDEEDIYGDMDEDEDEEGDEEDEEDEEEQEDNVIVTKGAKRVAQQAAVPEKKQKVTEEKAVPVKKEAAKKEAAAKKEVKKEQPKKEVKKEEAKKEQPKKEPKKEEPKKDNKKVLANGMVIEDVKVGTGAAAKSGKKIGMRYIGRLTNGKVFDKNTSGKPFNFNLGRGEVIKGWDLGIQGMMLGGERRLTIPPALAYGAQGAPPDIPRNATLVFEVKLVTLK</sequence>
<keyword evidence="10" id="KW-1185">Reference proteome</keyword>
<feature type="domain" description="PPIase FKBP-type" evidence="8">
    <location>
        <begin position="253"/>
        <end position="340"/>
    </location>
</feature>
<accession>A0A9P6U574</accession>
<comment type="caution">
    <text evidence="9">The sequence shown here is derived from an EMBL/GenBank/DDBJ whole genome shotgun (WGS) entry which is preliminary data.</text>
</comment>
<protein>
    <recommendedName>
        <fullName evidence="3 6">peptidylprolyl isomerase</fullName>
        <ecNumber evidence="3 6">5.2.1.8</ecNumber>
    </recommendedName>
</protein>
<evidence type="ECO:0000256" key="5">
    <source>
        <dbReference type="ARBA" id="ARBA00023235"/>
    </source>
</evidence>
<keyword evidence="5 6" id="KW-0413">Isomerase</keyword>
<gene>
    <name evidence="9" type="primary">FPR4_1</name>
    <name evidence="9" type="ORF">BG011_002122</name>
</gene>
<evidence type="ECO:0000256" key="1">
    <source>
        <dbReference type="ARBA" id="ARBA00000971"/>
    </source>
</evidence>
<dbReference type="Proteomes" id="UP000726737">
    <property type="component" value="Unassembled WGS sequence"/>
</dbReference>
<feature type="compositionally biased region" description="Basic and acidic residues" evidence="7">
    <location>
        <begin position="168"/>
        <end position="230"/>
    </location>
</feature>
<evidence type="ECO:0000313" key="10">
    <source>
        <dbReference type="Proteomes" id="UP000726737"/>
    </source>
</evidence>
<dbReference type="AlphaFoldDB" id="A0A9P6U574"/>
<dbReference type="PIRSF" id="PIRSF001473">
    <property type="entry name" value="FK506-bp_FPR3"/>
    <property type="match status" value="1"/>
</dbReference>
<dbReference type="GO" id="GO:0003755">
    <property type="term" value="F:peptidyl-prolyl cis-trans isomerase activity"/>
    <property type="evidence" value="ECO:0007669"/>
    <property type="project" value="UniProtKB-KW"/>
</dbReference>
<evidence type="ECO:0000256" key="7">
    <source>
        <dbReference type="SAM" id="MobiDB-lite"/>
    </source>
</evidence>
<dbReference type="PANTHER" id="PTHR43811">
    <property type="entry name" value="FKBP-TYPE PEPTIDYL-PROLYL CIS-TRANS ISOMERASE FKPA"/>
    <property type="match status" value="1"/>
</dbReference>
<evidence type="ECO:0000259" key="8">
    <source>
        <dbReference type="PROSITE" id="PS50059"/>
    </source>
</evidence>
<name>A0A9P6U574_9FUNG</name>
<reference evidence="9" key="1">
    <citation type="journal article" date="2020" name="Fungal Divers.">
        <title>Resolving the Mortierellaceae phylogeny through synthesis of multi-gene phylogenetics and phylogenomics.</title>
        <authorList>
            <person name="Vandepol N."/>
            <person name="Liber J."/>
            <person name="Desiro A."/>
            <person name="Na H."/>
            <person name="Kennedy M."/>
            <person name="Barry K."/>
            <person name="Grigoriev I.V."/>
            <person name="Miller A.N."/>
            <person name="O'Donnell K."/>
            <person name="Stajich J.E."/>
            <person name="Bonito G."/>
        </authorList>
    </citation>
    <scope>NUCLEOTIDE SEQUENCE</scope>
    <source>
        <strain evidence="9">KOD948</strain>
    </source>
</reference>
<comment type="similarity">
    <text evidence="2">Belongs to the FKBP-type PPIase family. FKBP3/4 subfamily.</text>
</comment>
<dbReference type="EC" id="5.2.1.8" evidence="3 6"/>